<evidence type="ECO:0000313" key="1">
    <source>
        <dbReference type="EMBL" id="MEQ2238898.1"/>
    </source>
</evidence>
<sequence length="125" mass="14171">MCNVFSHAMLTIHNYCVTPLNAAVKIELDHSNCHYIFFRSINFNEQGQHCQPVYTFCASFVPPHVKFSRSATVEEEPLSQPSDMFSHCIPVIYAIHPSLTSNLVFAEKHPYSMMLPPCFTEGGVF</sequence>
<evidence type="ECO:0000313" key="2">
    <source>
        <dbReference type="Proteomes" id="UP001482620"/>
    </source>
</evidence>
<name>A0ABV0U4Y8_9TELE</name>
<protein>
    <submittedName>
        <fullName evidence="1">Uncharacterized protein</fullName>
    </submittedName>
</protein>
<dbReference type="Proteomes" id="UP001482620">
    <property type="component" value="Unassembled WGS sequence"/>
</dbReference>
<gene>
    <name evidence="1" type="ORF">ILYODFUR_038025</name>
</gene>
<accession>A0ABV0U4Y8</accession>
<keyword evidence="2" id="KW-1185">Reference proteome</keyword>
<proteinExistence type="predicted"/>
<organism evidence="1 2">
    <name type="scientific">Ilyodon furcidens</name>
    <name type="common">goldbreast splitfin</name>
    <dbReference type="NCBI Taxonomy" id="33524"/>
    <lineage>
        <taxon>Eukaryota</taxon>
        <taxon>Metazoa</taxon>
        <taxon>Chordata</taxon>
        <taxon>Craniata</taxon>
        <taxon>Vertebrata</taxon>
        <taxon>Euteleostomi</taxon>
        <taxon>Actinopterygii</taxon>
        <taxon>Neopterygii</taxon>
        <taxon>Teleostei</taxon>
        <taxon>Neoteleostei</taxon>
        <taxon>Acanthomorphata</taxon>
        <taxon>Ovalentaria</taxon>
        <taxon>Atherinomorphae</taxon>
        <taxon>Cyprinodontiformes</taxon>
        <taxon>Goodeidae</taxon>
        <taxon>Ilyodon</taxon>
    </lineage>
</organism>
<reference evidence="1 2" key="1">
    <citation type="submission" date="2021-06" db="EMBL/GenBank/DDBJ databases">
        <authorList>
            <person name="Palmer J.M."/>
        </authorList>
    </citation>
    <scope>NUCLEOTIDE SEQUENCE [LARGE SCALE GENOMIC DNA]</scope>
    <source>
        <strain evidence="2">if_2019</strain>
        <tissue evidence="1">Muscle</tissue>
    </source>
</reference>
<comment type="caution">
    <text evidence="1">The sequence shown here is derived from an EMBL/GenBank/DDBJ whole genome shotgun (WGS) entry which is preliminary data.</text>
</comment>
<dbReference type="EMBL" id="JAHRIQ010055300">
    <property type="protein sequence ID" value="MEQ2238898.1"/>
    <property type="molecule type" value="Genomic_DNA"/>
</dbReference>